<dbReference type="Pfam" id="PF08263">
    <property type="entry name" value="LRRNT_2"/>
    <property type="match status" value="1"/>
</dbReference>
<dbReference type="Pfam" id="PF00560">
    <property type="entry name" value="LRR_1"/>
    <property type="match status" value="5"/>
</dbReference>
<evidence type="ECO:0000313" key="24">
    <source>
        <dbReference type="Proteomes" id="UP000026961"/>
    </source>
</evidence>
<feature type="transmembrane region" description="Helical" evidence="20">
    <location>
        <begin position="931"/>
        <end position="954"/>
    </location>
</feature>
<evidence type="ECO:0000313" key="23">
    <source>
        <dbReference type="EnsemblPlants" id="OGLUM07G12750.1"/>
    </source>
</evidence>
<dbReference type="InterPro" id="IPR013210">
    <property type="entry name" value="LRR_N_plant-typ"/>
</dbReference>
<keyword evidence="8 20" id="KW-0812">Transmembrane</keyword>
<dbReference type="FunFam" id="3.80.10.10:FF:000129">
    <property type="entry name" value="Leucine-rich repeat receptor-like kinase"/>
    <property type="match status" value="1"/>
</dbReference>
<dbReference type="Gene3D" id="3.80.10.10">
    <property type="entry name" value="Ribonuclease Inhibitor"/>
    <property type="match status" value="5"/>
</dbReference>
<evidence type="ECO:0000256" key="4">
    <source>
        <dbReference type="ARBA" id="ARBA00022475"/>
    </source>
</evidence>
<protein>
    <recommendedName>
        <fullName evidence="3">non-specific serine/threonine protein kinase</fullName>
        <ecNumber evidence="3">2.7.11.1</ecNumber>
    </recommendedName>
</protein>
<dbReference type="InterPro" id="IPR046956">
    <property type="entry name" value="RLP23-like"/>
</dbReference>
<dbReference type="STRING" id="40148.A0A0E0AJF1"/>
<evidence type="ECO:0000256" key="16">
    <source>
        <dbReference type="ARBA" id="ARBA00023170"/>
    </source>
</evidence>
<evidence type="ECO:0000256" key="8">
    <source>
        <dbReference type="ARBA" id="ARBA00022692"/>
    </source>
</evidence>
<keyword evidence="6" id="KW-0433">Leucine-rich repeat</keyword>
<dbReference type="PANTHER" id="PTHR48063:SF93">
    <property type="entry name" value="LEUCINE-RICH REPEAT-CONTAINING N-TERMINAL PLANT-TYPE DOMAIN-CONTAINING PROTEIN"/>
    <property type="match status" value="1"/>
</dbReference>
<dbReference type="FunFam" id="3.80.10.10:FF:000095">
    <property type="entry name" value="LRR receptor-like serine/threonine-protein kinase GSO1"/>
    <property type="match status" value="1"/>
</dbReference>
<dbReference type="Pfam" id="PF13855">
    <property type="entry name" value="LRR_8"/>
    <property type="match status" value="1"/>
</dbReference>
<evidence type="ECO:0000256" key="3">
    <source>
        <dbReference type="ARBA" id="ARBA00012513"/>
    </source>
</evidence>
<evidence type="ECO:0000256" key="18">
    <source>
        <dbReference type="ARBA" id="ARBA00047899"/>
    </source>
</evidence>
<keyword evidence="5" id="KW-0723">Serine/threonine-protein kinase</keyword>
<keyword evidence="17" id="KW-0325">Glycoprotein</keyword>
<evidence type="ECO:0000256" key="21">
    <source>
        <dbReference type="SAM" id="SignalP"/>
    </source>
</evidence>
<dbReference type="SUPFAM" id="SSF52058">
    <property type="entry name" value="L domain-like"/>
    <property type="match status" value="4"/>
</dbReference>
<keyword evidence="4" id="KW-1003">Cell membrane</keyword>
<evidence type="ECO:0000256" key="17">
    <source>
        <dbReference type="ARBA" id="ARBA00023180"/>
    </source>
</evidence>
<evidence type="ECO:0000256" key="20">
    <source>
        <dbReference type="SAM" id="Phobius"/>
    </source>
</evidence>
<keyword evidence="9 21" id="KW-0732">Signal</keyword>
<feature type="signal peptide" evidence="21">
    <location>
        <begin position="1"/>
        <end position="25"/>
    </location>
</feature>
<dbReference type="GO" id="GO:0009742">
    <property type="term" value="P:brassinosteroid mediated signaling pathway"/>
    <property type="evidence" value="ECO:0007669"/>
    <property type="project" value="UniProtKB-KW"/>
</dbReference>
<dbReference type="PANTHER" id="PTHR48063">
    <property type="entry name" value="LRR RECEPTOR-LIKE KINASE"/>
    <property type="match status" value="1"/>
</dbReference>
<evidence type="ECO:0000256" key="13">
    <source>
        <dbReference type="ARBA" id="ARBA00022840"/>
    </source>
</evidence>
<keyword evidence="24" id="KW-1185">Reference proteome</keyword>
<accession>A0A0E0AJF1</accession>
<organism evidence="23">
    <name type="scientific">Oryza glumipatula</name>
    <dbReference type="NCBI Taxonomy" id="40148"/>
    <lineage>
        <taxon>Eukaryota</taxon>
        <taxon>Viridiplantae</taxon>
        <taxon>Streptophyta</taxon>
        <taxon>Embryophyta</taxon>
        <taxon>Tracheophyta</taxon>
        <taxon>Spermatophyta</taxon>
        <taxon>Magnoliopsida</taxon>
        <taxon>Liliopsida</taxon>
        <taxon>Poales</taxon>
        <taxon>Poaceae</taxon>
        <taxon>BOP clade</taxon>
        <taxon>Oryzoideae</taxon>
        <taxon>Oryzeae</taxon>
        <taxon>Oryzinae</taxon>
        <taxon>Oryza</taxon>
    </lineage>
</organism>
<dbReference type="Gramene" id="OGLUM07G12750.1">
    <property type="protein sequence ID" value="OGLUM07G12750.1"/>
    <property type="gene ID" value="OGLUM07G12750"/>
</dbReference>
<dbReference type="Proteomes" id="UP000026961">
    <property type="component" value="Chromosome 7"/>
</dbReference>
<evidence type="ECO:0000256" key="19">
    <source>
        <dbReference type="ARBA" id="ARBA00048679"/>
    </source>
</evidence>
<dbReference type="FunFam" id="3.80.10.10:FF:001347">
    <property type="entry name" value="LRR receptor-like serine/threonine-protein kinase GSO2"/>
    <property type="match status" value="1"/>
</dbReference>
<evidence type="ECO:0000256" key="5">
    <source>
        <dbReference type="ARBA" id="ARBA00022527"/>
    </source>
</evidence>
<evidence type="ECO:0000256" key="14">
    <source>
        <dbReference type="ARBA" id="ARBA00022989"/>
    </source>
</evidence>
<feature type="chain" id="PRO_5002353666" description="non-specific serine/threonine protein kinase" evidence="21">
    <location>
        <begin position="26"/>
        <end position="984"/>
    </location>
</feature>
<dbReference type="EnsemblPlants" id="OGLUM07G12750.1">
    <property type="protein sequence ID" value="OGLUM07G12750.1"/>
    <property type="gene ID" value="OGLUM07G12750"/>
</dbReference>
<reference evidence="23" key="2">
    <citation type="submission" date="2018-05" db="EMBL/GenBank/DDBJ databases">
        <title>OgluRS3 (Oryza glumaepatula Reference Sequence Version 3).</title>
        <authorList>
            <person name="Zhang J."/>
            <person name="Kudrna D."/>
            <person name="Lee S."/>
            <person name="Talag J."/>
            <person name="Welchert J."/>
            <person name="Wing R.A."/>
        </authorList>
    </citation>
    <scope>NUCLEOTIDE SEQUENCE [LARGE SCALE GENOMIC DNA]</scope>
</reference>
<comment type="subcellular location">
    <subcellularLocation>
        <location evidence="1">Cell membrane</location>
        <topology evidence="1">Single-pass type I membrane protein</topology>
    </subcellularLocation>
</comment>
<keyword evidence="7" id="KW-1070">Brassinosteroid signaling pathway</keyword>
<proteinExistence type="inferred from homology"/>
<keyword evidence="13" id="KW-0067">ATP-binding</keyword>
<dbReference type="PRINTS" id="PR00019">
    <property type="entry name" value="LEURICHRPT"/>
</dbReference>
<dbReference type="EC" id="2.7.11.1" evidence="3"/>
<name>A0A0E0AJF1_9ORYZ</name>
<dbReference type="AlphaFoldDB" id="A0A0E0AJF1"/>
<sequence length="984" mass="108708">MTRLNLVFPVIATAWCLLLLKAGSSSPPPPTAPAPALPPSNPCIAHERDALLDLKAGLQDPSNYLASWQGDNCCDEWEGVACSKRNGHVATLTLEYAGIGGKIRPSLLALRHLKSMSLAGNDFGGEPISEFFGELKNMQYLTLNDANFSGLIPPHLGYLSKLIDLEFMSYTDGPKLYSTNLAWLSRLANLQYLYLDGVNLSTAFDWAHSLNMLPSLQHLSLRNCGLRNAIPPPLHMNLTSLEVIDLSGNPFNSPVAVQNFFWPFWDLPSLEEIYLEGCGLQGILPEYVGNSTSLVNLVLNFNDLTGLPTTFWRLSNLKLLRLAQNNISGDIEKFLDKLPDNGLYVLELYGNNLEGSLPAQKGRLGSLYNLRISDNKISGDLPLWIGELTNLTNLELDSNNFHGVITQFHLANLASLKILGLSYNTLAIVADHNWVPPFKLWIAGLKSCGLGPRFPGWLRSQDRITMMDISNTSIADSIPDWFWTTFSNTRYFVLSGNQISGVLPAIMNEKMAAEVMDFSNNLLEGQLQKVPENLTYLDLSKNNLSGPLPLDFGAPFLESLILFENSLSGKIPQSFCQLKHLEFVDLSANLLQGSFPNCLNISQAGNTSRADLLGVHQSVMSNIIMLNLNDNNLSGPFPLFLQKCQNLIFLDLAFNRFSGSLPAWIDKLSTLALLRLRSNMFTGEIPPQLTKMKELQYLDLAYNSFSGAIPWSLVNLTAMSHRPADNDSLSYIVYYGWSLSTSNVEVIMLANLGPYNFEESGPDFSHITSATNESLLVVTKGQQLEFRSGIIYMVNIDLSCNNLTGHIPEDISMLTALKNLNLSWNHLSGVIPTNIGALQSIESLDLSHNELSGQIPTSLSAPASLSHLNLSYNNLSGQIPYGNQLRTLDDQASIYIGNPGLCGPPLSRNCSESSKLLPDAVDEDKSLSDGVFLYLGMGIGWVVGLWVVLCTFLFMQRWRIICFLVSDRLYDRIRASFTKQSGRN</sequence>
<dbReference type="GO" id="GO:0004674">
    <property type="term" value="F:protein serine/threonine kinase activity"/>
    <property type="evidence" value="ECO:0007669"/>
    <property type="project" value="UniProtKB-KW"/>
</dbReference>
<evidence type="ECO:0000256" key="15">
    <source>
        <dbReference type="ARBA" id="ARBA00023136"/>
    </source>
</evidence>
<evidence type="ECO:0000256" key="11">
    <source>
        <dbReference type="ARBA" id="ARBA00022741"/>
    </source>
</evidence>
<keyword evidence="14 20" id="KW-1133">Transmembrane helix</keyword>
<evidence type="ECO:0000256" key="6">
    <source>
        <dbReference type="ARBA" id="ARBA00022614"/>
    </source>
</evidence>
<dbReference type="InterPro" id="IPR001611">
    <property type="entry name" value="Leu-rich_rpt"/>
</dbReference>
<evidence type="ECO:0000256" key="12">
    <source>
        <dbReference type="ARBA" id="ARBA00022777"/>
    </source>
</evidence>
<evidence type="ECO:0000256" key="7">
    <source>
        <dbReference type="ARBA" id="ARBA00022626"/>
    </source>
</evidence>
<keyword evidence="5" id="KW-0808">Transferase</keyword>
<dbReference type="GO" id="GO:0005524">
    <property type="term" value="F:ATP binding"/>
    <property type="evidence" value="ECO:0007669"/>
    <property type="project" value="UniProtKB-KW"/>
</dbReference>
<dbReference type="FunFam" id="3.80.10.10:FF:000111">
    <property type="entry name" value="LRR receptor-like serine/threonine-protein kinase ERECTA"/>
    <property type="match status" value="1"/>
</dbReference>
<evidence type="ECO:0000256" key="9">
    <source>
        <dbReference type="ARBA" id="ARBA00022729"/>
    </source>
</evidence>
<reference evidence="23" key="1">
    <citation type="submission" date="2015-04" db="UniProtKB">
        <authorList>
            <consortium name="EnsemblPlants"/>
        </authorList>
    </citation>
    <scope>IDENTIFICATION</scope>
</reference>
<evidence type="ECO:0000256" key="2">
    <source>
        <dbReference type="ARBA" id="ARBA00009592"/>
    </source>
</evidence>
<dbReference type="GO" id="GO:0005886">
    <property type="term" value="C:plasma membrane"/>
    <property type="evidence" value="ECO:0007669"/>
    <property type="project" value="UniProtKB-SubCell"/>
</dbReference>
<keyword evidence="12" id="KW-0418">Kinase</keyword>
<comment type="catalytic activity">
    <reaction evidence="19">
        <text>L-seryl-[protein] + ATP = O-phospho-L-seryl-[protein] + ADP + H(+)</text>
        <dbReference type="Rhea" id="RHEA:17989"/>
        <dbReference type="Rhea" id="RHEA-COMP:9863"/>
        <dbReference type="Rhea" id="RHEA-COMP:11604"/>
        <dbReference type="ChEBI" id="CHEBI:15378"/>
        <dbReference type="ChEBI" id="CHEBI:29999"/>
        <dbReference type="ChEBI" id="CHEBI:30616"/>
        <dbReference type="ChEBI" id="CHEBI:83421"/>
        <dbReference type="ChEBI" id="CHEBI:456216"/>
        <dbReference type="EC" id="2.7.11.1"/>
    </reaction>
</comment>
<dbReference type="InterPro" id="IPR032675">
    <property type="entry name" value="LRR_dom_sf"/>
</dbReference>
<dbReference type="HOGENOM" id="CLU_000288_18_3_1"/>
<feature type="domain" description="Leucine-rich repeat-containing N-terminal plant-type" evidence="22">
    <location>
        <begin position="45"/>
        <end position="83"/>
    </location>
</feature>
<evidence type="ECO:0000256" key="1">
    <source>
        <dbReference type="ARBA" id="ARBA00004251"/>
    </source>
</evidence>
<keyword evidence="11" id="KW-0547">Nucleotide-binding</keyword>
<comment type="catalytic activity">
    <reaction evidence="18">
        <text>L-threonyl-[protein] + ATP = O-phospho-L-threonyl-[protein] + ADP + H(+)</text>
        <dbReference type="Rhea" id="RHEA:46608"/>
        <dbReference type="Rhea" id="RHEA-COMP:11060"/>
        <dbReference type="Rhea" id="RHEA-COMP:11605"/>
        <dbReference type="ChEBI" id="CHEBI:15378"/>
        <dbReference type="ChEBI" id="CHEBI:30013"/>
        <dbReference type="ChEBI" id="CHEBI:30616"/>
        <dbReference type="ChEBI" id="CHEBI:61977"/>
        <dbReference type="ChEBI" id="CHEBI:456216"/>
        <dbReference type="EC" id="2.7.11.1"/>
    </reaction>
</comment>
<keyword evidence="16" id="KW-0675">Receptor</keyword>
<dbReference type="eggNOG" id="KOG0619">
    <property type="taxonomic scope" value="Eukaryota"/>
</dbReference>
<evidence type="ECO:0000256" key="10">
    <source>
        <dbReference type="ARBA" id="ARBA00022737"/>
    </source>
</evidence>
<comment type="similarity">
    <text evidence="2">Belongs to the RLP family.</text>
</comment>
<keyword evidence="15 20" id="KW-0472">Membrane</keyword>
<keyword evidence="10" id="KW-0677">Repeat</keyword>
<evidence type="ECO:0000259" key="22">
    <source>
        <dbReference type="Pfam" id="PF08263"/>
    </source>
</evidence>